<dbReference type="InterPro" id="IPR002509">
    <property type="entry name" value="NODB_dom"/>
</dbReference>
<evidence type="ECO:0000313" key="5">
    <source>
        <dbReference type="EMBL" id="MBE1591639.1"/>
    </source>
</evidence>
<dbReference type="InterPro" id="IPR011330">
    <property type="entry name" value="Glyco_hydro/deAcase_b/a-brl"/>
</dbReference>
<evidence type="ECO:0000313" key="6">
    <source>
        <dbReference type="Proteomes" id="UP000633509"/>
    </source>
</evidence>
<accession>A0ABR9MFF2</accession>
<dbReference type="RefSeq" id="WP_225964084.1">
    <property type="nucleotide sequence ID" value="NZ_JADBEK010000001.1"/>
</dbReference>
<dbReference type="Gene3D" id="3.20.20.370">
    <property type="entry name" value="Glycoside hydrolase/deacetylase"/>
    <property type="match status" value="1"/>
</dbReference>
<dbReference type="EMBL" id="JADBEK010000001">
    <property type="protein sequence ID" value="MBE1591639.1"/>
    <property type="molecule type" value="Genomic_DNA"/>
</dbReference>
<reference evidence="5 6" key="1">
    <citation type="submission" date="2020-10" db="EMBL/GenBank/DDBJ databases">
        <title>Sequencing the genomes of 1000 actinobacteria strains.</title>
        <authorList>
            <person name="Klenk H.-P."/>
        </authorList>
    </citation>
    <scope>NUCLEOTIDE SEQUENCE [LARGE SCALE GENOMIC DNA]</scope>
    <source>
        <strain evidence="5 6">DSM 43173</strain>
    </source>
</reference>
<feature type="domain" description="NodB homology" evidence="4">
    <location>
        <begin position="117"/>
        <end position="290"/>
    </location>
</feature>
<dbReference type="PANTHER" id="PTHR10587:SF133">
    <property type="entry name" value="CHITIN DEACETYLASE 1-RELATED"/>
    <property type="match status" value="1"/>
</dbReference>
<dbReference type="Proteomes" id="UP000633509">
    <property type="component" value="Unassembled WGS sequence"/>
</dbReference>
<evidence type="ECO:0000256" key="1">
    <source>
        <dbReference type="ARBA" id="ARBA00022723"/>
    </source>
</evidence>
<protein>
    <submittedName>
        <fullName evidence="5">Peptidoglycan/xylan/chitin deacetylase (PgdA/CDA1 family)</fullName>
    </submittedName>
</protein>
<sequence length="313" mass="32863">MDIGARAHPPFLGGAGRGTARTVATAVLVALTCGASTLAAPSPAAHAAPPPGAATNTAANAAASTTAYAATSTAANRAASGAWGAAATGAPGVVAMSAPGDRTEARSRPRVDCRHVKCVALTFDDGPGPYTDTLLAYLAAYHARATFFVVGGNVVTYPRVLRRTVAAGHEIGNHTWSHPDLTRLSPARVRSQLGRTDQAIRAVTGVVPRLVRPPYGALNATVRRQTGRPMVLWSVDTLDWRYRSSATVARRALRAVRPGSVILFHDIHPTTVRAIPRVLRKLAGRGYRFVTVSELFGGRPPRLVFNAAPPDLH</sequence>
<keyword evidence="6" id="KW-1185">Reference proteome</keyword>
<dbReference type="Pfam" id="PF01522">
    <property type="entry name" value="Polysacc_deac_1"/>
    <property type="match status" value="1"/>
</dbReference>
<dbReference type="InterPro" id="IPR050248">
    <property type="entry name" value="Polysacc_deacetylase_ArnD"/>
</dbReference>
<organism evidence="5 6">
    <name type="scientific">Nonomuraea angiospora</name>
    <dbReference type="NCBI Taxonomy" id="46172"/>
    <lineage>
        <taxon>Bacteria</taxon>
        <taxon>Bacillati</taxon>
        <taxon>Actinomycetota</taxon>
        <taxon>Actinomycetes</taxon>
        <taxon>Streptosporangiales</taxon>
        <taxon>Streptosporangiaceae</taxon>
        <taxon>Nonomuraea</taxon>
    </lineage>
</organism>
<comment type="caution">
    <text evidence="5">The sequence shown here is derived from an EMBL/GenBank/DDBJ whole genome shotgun (WGS) entry which is preliminary data.</text>
</comment>
<proteinExistence type="predicted"/>
<dbReference type="PANTHER" id="PTHR10587">
    <property type="entry name" value="GLYCOSYL TRANSFERASE-RELATED"/>
    <property type="match status" value="1"/>
</dbReference>
<dbReference type="SUPFAM" id="SSF88713">
    <property type="entry name" value="Glycoside hydrolase/deacetylase"/>
    <property type="match status" value="1"/>
</dbReference>
<dbReference type="CDD" id="cd10954">
    <property type="entry name" value="CE4_CtAXE_like"/>
    <property type="match status" value="1"/>
</dbReference>
<evidence type="ECO:0000256" key="2">
    <source>
        <dbReference type="ARBA" id="ARBA00022801"/>
    </source>
</evidence>
<feature type="signal peptide" evidence="3">
    <location>
        <begin position="1"/>
        <end position="47"/>
    </location>
</feature>
<name>A0ABR9MFF2_9ACTN</name>
<keyword evidence="1" id="KW-0479">Metal-binding</keyword>
<evidence type="ECO:0000256" key="3">
    <source>
        <dbReference type="SAM" id="SignalP"/>
    </source>
</evidence>
<dbReference type="PROSITE" id="PS51677">
    <property type="entry name" value="NODB"/>
    <property type="match status" value="1"/>
</dbReference>
<evidence type="ECO:0000259" key="4">
    <source>
        <dbReference type="PROSITE" id="PS51677"/>
    </source>
</evidence>
<feature type="chain" id="PRO_5046344796" evidence="3">
    <location>
        <begin position="48"/>
        <end position="313"/>
    </location>
</feature>
<keyword evidence="2" id="KW-0378">Hydrolase</keyword>
<gene>
    <name evidence="5" type="ORF">H4W80_009897</name>
</gene>
<keyword evidence="3" id="KW-0732">Signal</keyword>